<evidence type="ECO:0000256" key="1">
    <source>
        <dbReference type="SAM" id="MobiDB-lite"/>
    </source>
</evidence>
<dbReference type="Proteomes" id="UP000630887">
    <property type="component" value="Unassembled WGS sequence"/>
</dbReference>
<keyword evidence="2" id="KW-0812">Transmembrane</keyword>
<comment type="caution">
    <text evidence="4">The sequence shown here is derived from an EMBL/GenBank/DDBJ whole genome shotgun (WGS) entry which is preliminary data.</text>
</comment>
<keyword evidence="5" id="KW-1185">Reference proteome</keyword>
<evidence type="ECO:0000313" key="5">
    <source>
        <dbReference type="Proteomes" id="UP000630887"/>
    </source>
</evidence>
<feature type="domain" description="TadE-like" evidence="3">
    <location>
        <begin position="27"/>
        <end position="64"/>
    </location>
</feature>
<feature type="compositionally biased region" description="Basic and acidic residues" evidence="1">
    <location>
        <begin position="1"/>
        <end position="11"/>
    </location>
</feature>
<evidence type="ECO:0000313" key="4">
    <source>
        <dbReference type="EMBL" id="GIG04302.1"/>
    </source>
</evidence>
<dbReference type="RefSeq" id="WP_203688879.1">
    <property type="nucleotide sequence ID" value="NZ_BAAALC010000008.1"/>
</dbReference>
<protein>
    <submittedName>
        <fullName evidence="4">Membrane protein</fullName>
    </submittedName>
</protein>
<reference evidence="4 5" key="1">
    <citation type="submission" date="2021-01" db="EMBL/GenBank/DDBJ databases">
        <title>Whole genome shotgun sequence of Catellatospora coxensis NBRC 107359.</title>
        <authorList>
            <person name="Komaki H."/>
            <person name="Tamura T."/>
        </authorList>
    </citation>
    <scope>NUCLEOTIDE SEQUENCE [LARGE SCALE GENOMIC DNA]</scope>
    <source>
        <strain evidence="4 5">NBRC 107359</strain>
    </source>
</reference>
<feature type="transmembrane region" description="Helical" evidence="2">
    <location>
        <begin position="29"/>
        <end position="52"/>
    </location>
</feature>
<evidence type="ECO:0000256" key="2">
    <source>
        <dbReference type="SAM" id="Phobius"/>
    </source>
</evidence>
<sequence>MIPRPLRDRLRSRSRSRACPDRGDGPVEFAIIAAPLLLLSLMVVQVALVFYARSVALGAATQGANAGRQHGSTDAAATANANDFLRSIGPGLQAPVVTVRRDAANTEVTVVVTGRAVNLIPFLGPFEVSQQAHGPVERWVP</sequence>
<name>A0A8J3KJS5_9ACTN</name>
<keyword evidence="2" id="KW-0472">Membrane</keyword>
<proteinExistence type="predicted"/>
<dbReference type="EMBL" id="BONI01000006">
    <property type="protein sequence ID" value="GIG04302.1"/>
    <property type="molecule type" value="Genomic_DNA"/>
</dbReference>
<accession>A0A8J3KJS5</accession>
<organism evidence="4 5">
    <name type="scientific">Catellatospora coxensis</name>
    <dbReference type="NCBI Taxonomy" id="310354"/>
    <lineage>
        <taxon>Bacteria</taxon>
        <taxon>Bacillati</taxon>
        <taxon>Actinomycetota</taxon>
        <taxon>Actinomycetes</taxon>
        <taxon>Micromonosporales</taxon>
        <taxon>Micromonosporaceae</taxon>
        <taxon>Catellatospora</taxon>
    </lineage>
</organism>
<dbReference type="Pfam" id="PF07811">
    <property type="entry name" value="TadE"/>
    <property type="match status" value="1"/>
</dbReference>
<dbReference type="AlphaFoldDB" id="A0A8J3KJS5"/>
<feature type="region of interest" description="Disordered" evidence="1">
    <location>
        <begin position="1"/>
        <end position="21"/>
    </location>
</feature>
<evidence type="ECO:0000259" key="3">
    <source>
        <dbReference type="Pfam" id="PF07811"/>
    </source>
</evidence>
<gene>
    <name evidence="4" type="ORF">Cco03nite_10020</name>
</gene>
<dbReference type="InterPro" id="IPR012495">
    <property type="entry name" value="TadE-like_dom"/>
</dbReference>
<keyword evidence="2" id="KW-1133">Transmembrane helix</keyword>